<keyword evidence="3" id="KW-1185">Reference proteome</keyword>
<dbReference type="Proteomes" id="UP001501822">
    <property type="component" value="Unassembled WGS sequence"/>
</dbReference>
<sequence>MRAIRIAPSLARRPEANPAPIDDKELPLHDSMLPVGAALHVRAGRGVGPATLRDGLLSYVRVGDRAVSGSVPDVSSRTVRAGAGCAPARAQPPSCQVILAPR</sequence>
<gene>
    <name evidence="2" type="ORF">GCM10010151_57030</name>
</gene>
<proteinExistence type="predicted"/>
<evidence type="ECO:0000313" key="3">
    <source>
        <dbReference type="Proteomes" id="UP001501822"/>
    </source>
</evidence>
<accession>A0ABN0XBQ5</accession>
<dbReference type="EMBL" id="BAAABM010000053">
    <property type="protein sequence ID" value="GAA0359833.1"/>
    <property type="molecule type" value="Genomic_DNA"/>
</dbReference>
<protein>
    <submittedName>
        <fullName evidence="2">Uncharacterized protein</fullName>
    </submittedName>
</protein>
<organism evidence="2 3">
    <name type="scientific">Actinoallomurus spadix</name>
    <dbReference type="NCBI Taxonomy" id="79912"/>
    <lineage>
        <taxon>Bacteria</taxon>
        <taxon>Bacillati</taxon>
        <taxon>Actinomycetota</taxon>
        <taxon>Actinomycetes</taxon>
        <taxon>Streptosporangiales</taxon>
        <taxon>Thermomonosporaceae</taxon>
        <taxon>Actinoallomurus</taxon>
    </lineage>
</organism>
<name>A0ABN0XBQ5_9ACTN</name>
<evidence type="ECO:0000256" key="1">
    <source>
        <dbReference type="SAM" id="MobiDB-lite"/>
    </source>
</evidence>
<feature type="region of interest" description="Disordered" evidence="1">
    <location>
        <begin position="1"/>
        <end position="27"/>
    </location>
</feature>
<evidence type="ECO:0000313" key="2">
    <source>
        <dbReference type="EMBL" id="GAA0359833.1"/>
    </source>
</evidence>
<reference evidence="2 3" key="1">
    <citation type="journal article" date="2019" name="Int. J. Syst. Evol. Microbiol.">
        <title>The Global Catalogue of Microorganisms (GCM) 10K type strain sequencing project: providing services to taxonomists for standard genome sequencing and annotation.</title>
        <authorList>
            <consortium name="The Broad Institute Genomics Platform"/>
            <consortium name="The Broad Institute Genome Sequencing Center for Infectious Disease"/>
            <person name="Wu L."/>
            <person name="Ma J."/>
        </authorList>
    </citation>
    <scope>NUCLEOTIDE SEQUENCE [LARGE SCALE GENOMIC DNA]</scope>
    <source>
        <strain evidence="2 3">JCM 3146</strain>
    </source>
</reference>
<comment type="caution">
    <text evidence="2">The sequence shown here is derived from an EMBL/GenBank/DDBJ whole genome shotgun (WGS) entry which is preliminary data.</text>
</comment>